<organism evidence="6 7">
    <name type="scientific">Gordonia oryzae</name>
    <dbReference type="NCBI Taxonomy" id="2487349"/>
    <lineage>
        <taxon>Bacteria</taxon>
        <taxon>Bacillati</taxon>
        <taxon>Actinomycetota</taxon>
        <taxon>Actinomycetes</taxon>
        <taxon>Mycobacteriales</taxon>
        <taxon>Gordoniaceae</taxon>
        <taxon>Gordonia</taxon>
    </lineage>
</organism>
<dbReference type="SUPFAM" id="SSF48498">
    <property type="entry name" value="Tetracyclin repressor-like, C-terminal domain"/>
    <property type="match status" value="1"/>
</dbReference>
<feature type="DNA-binding region" description="H-T-H motif" evidence="4">
    <location>
        <begin position="40"/>
        <end position="59"/>
    </location>
</feature>
<dbReference type="InterPro" id="IPR036271">
    <property type="entry name" value="Tet_transcr_reg_TetR-rel_C_sf"/>
</dbReference>
<protein>
    <submittedName>
        <fullName evidence="6">TetR/AcrR family transcriptional regulator</fullName>
    </submittedName>
</protein>
<evidence type="ECO:0000259" key="5">
    <source>
        <dbReference type="PROSITE" id="PS50977"/>
    </source>
</evidence>
<name>A0A3N4GHA6_9ACTN</name>
<feature type="domain" description="HTH tetR-type" evidence="5">
    <location>
        <begin position="17"/>
        <end position="77"/>
    </location>
</feature>
<dbReference type="PANTHER" id="PTHR30055:SF234">
    <property type="entry name" value="HTH-TYPE TRANSCRIPTIONAL REGULATOR BETI"/>
    <property type="match status" value="1"/>
</dbReference>
<accession>A0A3N4GHA6</accession>
<dbReference type="OrthoDB" id="3190535at2"/>
<reference evidence="6 7" key="1">
    <citation type="submission" date="2018-11" db="EMBL/GenBank/DDBJ databases">
        <title>Draft genome sequence of Gordonia sp. RS15-1S isolated from rice stems.</title>
        <authorList>
            <person name="Muangham S."/>
        </authorList>
    </citation>
    <scope>NUCLEOTIDE SEQUENCE [LARGE SCALE GENOMIC DNA]</scope>
    <source>
        <strain evidence="6 7">RS15-1S</strain>
    </source>
</reference>
<dbReference type="Gene3D" id="1.10.10.60">
    <property type="entry name" value="Homeodomain-like"/>
    <property type="match status" value="1"/>
</dbReference>
<dbReference type="InterPro" id="IPR001647">
    <property type="entry name" value="HTH_TetR"/>
</dbReference>
<dbReference type="InterPro" id="IPR050109">
    <property type="entry name" value="HTH-type_TetR-like_transc_reg"/>
</dbReference>
<evidence type="ECO:0000256" key="3">
    <source>
        <dbReference type="ARBA" id="ARBA00023163"/>
    </source>
</evidence>
<keyword evidence="1" id="KW-0805">Transcription regulation</keyword>
<dbReference type="PRINTS" id="PR00455">
    <property type="entry name" value="HTHTETR"/>
</dbReference>
<dbReference type="RefSeq" id="WP_123930176.1">
    <property type="nucleotide sequence ID" value="NZ_JBPSDP010000007.1"/>
</dbReference>
<comment type="caution">
    <text evidence="6">The sequence shown here is derived from an EMBL/GenBank/DDBJ whole genome shotgun (WGS) entry which is preliminary data.</text>
</comment>
<proteinExistence type="predicted"/>
<sequence length="204" mass="22377">MTTAKPAKRTGRPGRPGYDLDSLLAVAVKVFNEKGYDGTSMDVLADRLGISKSSIYHHVSGKQELLELALGRALGALFAATTEAGTTEGRHIDRLEYLVRRSVEILAAELPYVTLLLRVRGNSVVERRALARRREFDEFVGNLVIGAAEEGDVSPEVDPALVARLLFGTVNSLIEWYRPRVGVGVDELADAVVAMTFDGLRRRR</sequence>
<dbReference type="InterPro" id="IPR041490">
    <property type="entry name" value="KstR2_TetR_C"/>
</dbReference>
<dbReference type="SUPFAM" id="SSF46689">
    <property type="entry name" value="Homeodomain-like"/>
    <property type="match status" value="1"/>
</dbReference>
<dbReference type="GO" id="GO:0000976">
    <property type="term" value="F:transcription cis-regulatory region binding"/>
    <property type="evidence" value="ECO:0007669"/>
    <property type="project" value="TreeGrafter"/>
</dbReference>
<gene>
    <name evidence="6" type="ORF">EF294_12450</name>
</gene>
<evidence type="ECO:0000313" key="6">
    <source>
        <dbReference type="EMBL" id="RPA60036.1"/>
    </source>
</evidence>
<keyword evidence="3" id="KW-0804">Transcription</keyword>
<dbReference type="Proteomes" id="UP000267536">
    <property type="component" value="Unassembled WGS sequence"/>
</dbReference>
<dbReference type="PROSITE" id="PS50977">
    <property type="entry name" value="HTH_TETR_2"/>
    <property type="match status" value="1"/>
</dbReference>
<evidence type="ECO:0000256" key="1">
    <source>
        <dbReference type="ARBA" id="ARBA00023015"/>
    </source>
</evidence>
<evidence type="ECO:0000256" key="2">
    <source>
        <dbReference type="ARBA" id="ARBA00023125"/>
    </source>
</evidence>
<keyword evidence="7" id="KW-1185">Reference proteome</keyword>
<dbReference type="AlphaFoldDB" id="A0A3N4GHA6"/>
<dbReference type="Gene3D" id="1.10.357.10">
    <property type="entry name" value="Tetracycline Repressor, domain 2"/>
    <property type="match status" value="1"/>
</dbReference>
<dbReference type="GO" id="GO:0003700">
    <property type="term" value="F:DNA-binding transcription factor activity"/>
    <property type="evidence" value="ECO:0007669"/>
    <property type="project" value="TreeGrafter"/>
</dbReference>
<dbReference type="PANTHER" id="PTHR30055">
    <property type="entry name" value="HTH-TYPE TRANSCRIPTIONAL REGULATOR RUTR"/>
    <property type="match status" value="1"/>
</dbReference>
<keyword evidence="2 4" id="KW-0238">DNA-binding</keyword>
<evidence type="ECO:0000256" key="4">
    <source>
        <dbReference type="PROSITE-ProRule" id="PRU00335"/>
    </source>
</evidence>
<dbReference type="InterPro" id="IPR009057">
    <property type="entry name" value="Homeodomain-like_sf"/>
</dbReference>
<dbReference type="Pfam" id="PF00440">
    <property type="entry name" value="TetR_N"/>
    <property type="match status" value="1"/>
</dbReference>
<dbReference type="Pfam" id="PF17932">
    <property type="entry name" value="TetR_C_24"/>
    <property type="match status" value="1"/>
</dbReference>
<dbReference type="EMBL" id="RKMH01000008">
    <property type="protein sequence ID" value="RPA60036.1"/>
    <property type="molecule type" value="Genomic_DNA"/>
</dbReference>
<evidence type="ECO:0000313" key="7">
    <source>
        <dbReference type="Proteomes" id="UP000267536"/>
    </source>
</evidence>